<dbReference type="SUPFAM" id="SSF53822">
    <property type="entry name" value="Periplasmic binding protein-like I"/>
    <property type="match status" value="1"/>
</dbReference>
<evidence type="ECO:0000256" key="3">
    <source>
        <dbReference type="ARBA" id="ARBA00023125"/>
    </source>
</evidence>
<evidence type="ECO:0000313" key="6">
    <source>
        <dbReference type="EMBL" id="AKU69080.1"/>
    </source>
</evidence>
<dbReference type="OrthoDB" id="9803256at2"/>
<dbReference type="InterPro" id="IPR000843">
    <property type="entry name" value="HTH_LacI"/>
</dbReference>
<evidence type="ECO:0000313" key="9">
    <source>
        <dbReference type="Proteomes" id="UP000682005"/>
    </source>
</evidence>
<dbReference type="KEGG" id="pfus:ADJ77_04450"/>
<dbReference type="EMBL" id="CP012074">
    <property type="protein sequence ID" value="AKU69080.1"/>
    <property type="molecule type" value="Genomic_DNA"/>
</dbReference>
<sequence>MRKITLAYLAKIVGYSKTTVSRVLSGKGDKYRISMDAQKLIMSVAEQENFKPKTVAQSLRNKLSCSIALVVPQISNPFFAELASATLAEAQKYDYSVMILDTQENVDLEEREVRNAIKRGVDGIILVPCGNDPGYLEDMARQIPLILADRYFPSSSISYISTNNYDGAYQMMKHLLEQGHRDVLCIQGSTASVTSKERIRGCQQAVKDFGAKCNLHVKGNAYSVENGYVGTRIGITYQPRPTAVFAMSSTILLGAVQALTEQHVRVPEEMSLVSFDNNQYMDFLNPPITRVSQPITRIGQTAMKILYDCICSGRKPSSQILMTPTIVKRNSVSQNSTKT</sequence>
<dbReference type="CDD" id="cd01392">
    <property type="entry name" value="HTH_LacI"/>
    <property type="match status" value="1"/>
</dbReference>
<dbReference type="eggNOG" id="COG1609">
    <property type="taxonomic scope" value="Bacteria"/>
</dbReference>
<evidence type="ECO:0000313" key="7">
    <source>
        <dbReference type="EMBL" id="QUB86706.1"/>
    </source>
</evidence>
<dbReference type="GO" id="GO:0003700">
    <property type="term" value="F:DNA-binding transcription factor activity"/>
    <property type="evidence" value="ECO:0007669"/>
    <property type="project" value="TreeGrafter"/>
</dbReference>
<evidence type="ECO:0000259" key="5">
    <source>
        <dbReference type="PROSITE" id="PS50932"/>
    </source>
</evidence>
<feature type="domain" description="HTH lacI-type" evidence="5">
    <location>
        <begin position="4"/>
        <end position="61"/>
    </location>
</feature>
<keyword evidence="2" id="KW-0805">Transcription regulation</keyword>
<dbReference type="InterPro" id="IPR046335">
    <property type="entry name" value="LacI/GalR-like_sensor"/>
</dbReference>
<protein>
    <submittedName>
        <fullName evidence="7">LacI family DNA-binding transcriptional regulator</fullName>
    </submittedName>
</protein>
<keyword evidence="1" id="KW-0678">Repressor</keyword>
<dbReference type="SMART" id="SM00354">
    <property type="entry name" value="HTH_LACI"/>
    <property type="match status" value="1"/>
</dbReference>
<dbReference type="Gene3D" id="1.10.260.40">
    <property type="entry name" value="lambda repressor-like DNA-binding domains"/>
    <property type="match status" value="1"/>
</dbReference>
<reference evidence="7 9" key="2">
    <citation type="submission" date="2021-03" db="EMBL/GenBank/DDBJ databases">
        <title>Human Oral Microbial Genomes.</title>
        <authorList>
            <person name="Johnston C.D."/>
            <person name="Chen T."/>
            <person name="Dewhirst F.E."/>
        </authorList>
    </citation>
    <scope>NUCLEOTIDE SEQUENCE [LARGE SCALE GENOMIC DNA]</scope>
    <source>
        <strain evidence="7 9">W1435</strain>
    </source>
</reference>
<dbReference type="InterPro" id="IPR010982">
    <property type="entry name" value="Lambda_DNA-bd_dom_sf"/>
</dbReference>
<dbReference type="Pfam" id="PF13377">
    <property type="entry name" value="Peripla_BP_3"/>
    <property type="match status" value="1"/>
</dbReference>
<dbReference type="PANTHER" id="PTHR30146:SF148">
    <property type="entry name" value="HTH-TYPE TRANSCRIPTIONAL REPRESSOR PURR-RELATED"/>
    <property type="match status" value="1"/>
</dbReference>
<keyword evidence="3 7" id="KW-0238">DNA-binding</keyword>
<name>A0A0K1NJ78_9BACT</name>
<evidence type="ECO:0000256" key="1">
    <source>
        <dbReference type="ARBA" id="ARBA00022491"/>
    </source>
</evidence>
<keyword evidence="4" id="KW-0804">Transcription</keyword>
<dbReference type="PANTHER" id="PTHR30146">
    <property type="entry name" value="LACI-RELATED TRANSCRIPTIONAL REPRESSOR"/>
    <property type="match status" value="1"/>
</dbReference>
<evidence type="ECO:0000256" key="2">
    <source>
        <dbReference type="ARBA" id="ARBA00023015"/>
    </source>
</evidence>
<keyword evidence="9" id="KW-1185">Reference proteome</keyword>
<dbReference type="InterPro" id="IPR028082">
    <property type="entry name" value="Peripla_BP_I"/>
</dbReference>
<dbReference type="RefSeq" id="WP_025077510.1">
    <property type="nucleotide sequence ID" value="NZ_BAKO01000002.1"/>
</dbReference>
<dbReference type="EMBL" id="CP072370">
    <property type="protein sequence ID" value="QUB86706.1"/>
    <property type="molecule type" value="Genomic_DNA"/>
</dbReference>
<gene>
    <name evidence="6" type="ORF">ADJ77_04450</name>
    <name evidence="7" type="ORF">J5A51_11570</name>
</gene>
<dbReference type="CDD" id="cd06267">
    <property type="entry name" value="PBP1_LacI_sugar_binding-like"/>
    <property type="match status" value="1"/>
</dbReference>
<evidence type="ECO:0000256" key="4">
    <source>
        <dbReference type="ARBA" id="ARBA00023163"/>
    </source>
</evidence>
<reference evidence="6 8" key="1">
    <citation type="submission" date="2015-07" db="EMBL/GenBank/DDBJ databases">
        <authorList>
            <person name="Noorani M."/>
        </authorList>
    </citation>
    <scope>NUCLEOTIDE SEQUENCE [LARGE SCALE GENOMIC DNA]</scope>
    <source>
        <strain evidence="6 8">W1435</strain>
    </source>
</reference>
<dbReference type="STRING" id="1236517.ADJ77_04450"/>
<dbReference type="Gene3D" id="3.40.50.2300">
    <property type="match status" value="2"/>
</dbReference>
<dbReference type="AlphaFoldDB" id="A0A0K1NJ78"/>
<dbReference type="PROSITE" id="PS50932">
    <property type="entry name" value="HTH_LACI_2"/>
    <property type="match status" value="1"/>
</dbReference>
<proteinExistence type="predicted"/>
<accession>A0A0K1NJ78</accession>
<evidence type="ECO:0000313" key="8">
    <source>
        <dbReference type="Proteomes" id="UP000060345"/>
    </source>
</evidence>
<organism evidence="6 8">
    <name type="scientific">Prevotella fusca JCM 17724</name>
    <dbReference type="NCBI Taxonomy" id="1236517"/>
    <lineage>
        <taxon>Bacteria</taxon>
        <taxon>Pseudomonadati</taxon>
        <taxon>Bacteroidota</taxon>
        <taxon>Bacteroidia</taxon>
        <taxon>Bacteroidales</taxon>
        <taxon>Prevotellaceae</taxon>
        <taxon>Prevotella</taxon>
    </lineage>
</organism>
<dbReference type="Proteomes" id="UP000682005">
    <property type="component" value="Chromosome 1"/>
</dbReference>
<dbReference type="GO" id="GO:0000976">
    <property type="term" value="F:transcription cis-regulatory region binding"/>
    <property type="evidence" value="ECO:0007669"/>
    <property type="project" value="TreeGrafter"/>
</dbReference>
<dbReference type="Proteomes" id="UP000060345">
    <property type="component" value="Chromosome 1"/>
</dbReference>
<dbReference type="SUPFAM" id="SSF47413">
    <property type="entry name" value="lambda repressor-like DNA-binding domains"/>
    <property type="match status" value="1"/>
</dbReference>